<comment type="caution">
    <text evidence="1">The sequence shown here is derived from an EMBL/GenBank/DDBJ whole genome shotgun (WGS) entry which is preliminary data.</text>
</comment>
<accession>A0ACB9M3T9</accession>
<dbReference type="EMBL" id="CM042889">
    <property type="protein sequence ID" value="KAI4318683.1"/>
    <property type="molecule type" value="Genomic_DNA"/>
</dbReference>
<keyword evidence="2" id="KW-1185">Reference proteome</keyword>
<evidence type="ECO:0000313" key="2">
    <source>
        <dbReference type="Proteomes" id="UP001057402"/>
    </source>
</evidence>
<evidence type="ECO:0000313" key="1">
    <source>
        <dbReference type="EMBL" id="KAI4318683.1"/>
    </source>
</evidence>
<organism evidence="1 2">
    <name type="scientific">Melastoma candidum</name>
    <dbReference type="NCBI Taxonomy" id="119954"/>
    <lineage>
        <taxon>Eukaryota</taxon>
        <taxon>Viridiplantae</taxon>
        <taxon>Streptophyta</taxon>
        <taxon>Embryophyta</taxon>
        <taxon>Tracheophyta</taxon>
        <taxon>Spermatophyta</taxon>
        <taxon>Magnoliopsida</taxon>
        <taxon>eudicotyledons</taxon>
        <taxon>Gunneridae</taxon>
        <taxon>Pentapetalae</taxon>
        <taxon>rosids</taxon>
        <taxon>malvids</taxon>
        <taxon>Myrtales</taxon>
        <taxon>Melastomataceae</taxon>
        <taxon>Melastomatoideae</taxon>
        <taxon>Melastomateae</taxon>
        <taxon>Melastoma</taxon>
    </lineage>
</organism>
<sequence>MEVVSRCRTLSHIKQLHAHLLSAFPRFLSIPSPTRTKLMDLYSISPFGSLPLAILLFDHLNVPSIYDLNSLLRGISLSPHPSAVYSYFRSSLSSSCLKLDALSYSFALKSCASALNLPLTCQLHSHVLHLGFYTDARLQTTLIDSYAKSGVLDASRKVFDEMVTRDVASWNALISGLAQGDRPDEALRLFWRIGKEDDDVRANEVSVIGALSACSQLGAVSEGRRIHEFVRANHLDGHVDVCNVLIDMYSKCGFVEEAREIFDGMECRRSVVTWNTMMMGFAMQGRTHEAMELFERLRNGVDGVKPDKVSYLAVLCACNHSGLVDHGSDFFESMKVSGVVPNVKHYGTLVDLLGRAGRIKQAYDVIVSMPFSPDIVFWQSLLGACKTYGNVEMAEVASRNLVELGSRNCGDFVLLSNIYAAQSRWVDVGRVREAMKLGEVKKVPGFSYIEISGMIHKFNNGDRGHDKWNEISVKLEEIRFRIVDYGYVAGTGFVLHDIGDEEKEDALYFHSEKLAVAFGLISSPEGSTIQVIKNLRICGDCHTVMKLVSKVYNREIIVRDRSRFHRFRDGSCSCKDYW</sequence>
<dbReference type="Proteomes" id="UP001057402">
    <property type="component" value="Chromosome 10"/>
</dbReference>
<proteinExistence type="predicted"/>
<protein>
    <submittedName>
        <fullName evidence="1">Uncharacterized protein</fullName>
    </submittedName>
</protein>
<gene>
    <name evidence="1" type="ORF">MLD38_032357</name>
</gene>
<name>A0ACB9M3T9_9MYRT</name>
<reference evidence="2" key="1">
    <citation type="journal article" date="2023" name="Front. Plant Sci.">
        <title>Chromosomal-level genome assembly of Melastoma candidum provides insights into trichome evolution.</title>
        <authorList>
            <person name="Zhong Y."/>
            <person name="Wu W."/>
            <person name="Sun C."/>
            <person name="Zou P."/>
            <person name="Liu Y."/>
            <person name="Dai S."/>
            <person name="Zhou R."/>
        </authorList>
    </citation>
    <scope>NUCLEOTIDE SEQUENCE [LARGE SCALE GENOMIC DNA]</scope>
</reference>